<gene>
    <name evidence="2" type="ORF">CC78DRAFT_587181</name>
</gene>
<proteinExistence type="predicted"/>
<feature type="region of interest" description="Disordered" evidence="1">
    <location>
        <begin position="135"/>
        <end position="196"/>
    </location>
</feature>
<feature type="region of interest" description="Disordered" evidence="1">
    <location>
        <begin position="64"/>
        <end position="83"/>
    </location>
</feature>
<name>A0A9P4JYZ3_9PLEO</name>
<comment type="caution">
    <text evidence="2">The sequence shown here is derived from an EMBL/GenBank/DDBJ whole genome shotgun (WGS) entry which is preliminary data.</text>
</comment>
<protein>
    <submittedName>
        <fullName evidence="2">Uncharacterized protein</fullName>
    </submittedName>
</protein>
<dbReference type="EMBL" id="ML986765">
    <property type="protein sequence ID" value="KAF2258425.1"/>
    <property type="molecule type" value="Genomic_DNA"/>
</dbReference>
<evidence type="ECO:0000313" key="2">
    <source>
        <dbReference type="EMBL" id="KAF2258425.1"/>
    </source>
</evidence>
<dbReference type="AlphaFoldDB" id="A0A9P4JYZ3"/>
<keyword evidence="3" id="KW-1185">Reference proteome</keyword>
<dbReference type="Proteomes" id="UP000800093">
    <property type="component" value="Unassembled WGS sequence"/>
</dbReference>
<evidence type="ECO:0000313" key="3">
    <source>
        <dbReference type="Proteomes" id="UP000800093"/>
    </source>
</evidence>
<organism evidence="2 3">
    <name type="scientific">Lojkania enalia</name>
    <dbReference type="NCBI Taxonomy" id="147567"/>
    <lineage>
        <taxon>Eukaryota</taxon>
        <taxon>Fungi</taxon>
        <taxon>Dikarya</taxon>
        <taxon>Ascomycota</taxon>
        <taxon>Pezizomycotina</taxon>
        <taxon>Dothideomycetes</taxon>
        <taxon>Pleosporomycetidae</taxon>
        <taxon>Pleosporales</taxon>
        <taxon>Pleosporales incertae sedis</taxon>
        <taxon>Lojkania</taxon>
    </lineage>
</organism>
<accession>A0A9P4JYZ3</accession>
<evidence type="ECO:0000256" key="1">
    <source>
        <dbReference type="SAM" id="MobiDB-lite"/>
    </source>
</evidence>
<reference evidence="3" key="1">
    <citation type="journal article" date="2020" name="Stud. Mycol.">
        <title>101 Dothideomycetes genomes: A test case for predicting lifestyles and emergence of pathogens.</title>
        <authorList>
            <person name="Haridas S."/>
            <person name="Albert R."/>
            <person name="Binder M."/>
            <person name="Bloem J."/>
            <person name="LaButti K."/>
            <person name="Salamov A."/>
            <person name="Andreopoulos B."/>
            <person name="Baker S."/>
            <person name="Barry K."/>
            <person name="Bills G."/>
            <person name="Bluhm B."/>
            <person name="Cannon C."/>
            <person name="Castanera R."/>
            <person name="Culley D."/>
            <person name="Daum C."/>
            <person name="Ezra D."/>
            <person name="Gonzalez J."/>
            <person name="Henrissat B."/>
            <person name="Kuo A."/>
            <person name="Liang C."/>
            <person name="Lipzen A."/>
            <person name="Lutzoni F."/>
            <person name="Magnuson J."/>
            <person name="Mondo S."/>
            <person name="Nolan M."/>
            <person name="Ohm R."/>
            <person name="Pangilinan J."/>
            <person name="Park H.-J."/>
            <person name="Ramirez L."/>
            <person name="Alfaro M."/>
            <person name="Sun H."/>
            <person name="Tritt A."/>
            <person name="Yoshinaga Y."/>
            <person name="Zwiers L.-H."/>
            <person name="Turgeon B."/>
            <person name="Goodwin S."/>
            <person name="Spatafora J."/>
            <person name="Crous P."/>
            <person name="Grigoriev I."/>
        </authorList>
    </citation>
    <scope>NUCLEOTIDE SEQUENCE [LARGE SCALE GENOMIC DNA]</scope>
    <source>
        <strain evidence="3">CBS 304.66</strain>
    </source>
</reference>
<sequence length="196" mass="21534">MLRIAVVRPRLGKKKIPRNRAIPRHLRWLCARAYPDRLFSPVRAPGGGARSVVESFAAPARRCAKRTADSAGQPDDDNDDERASERDMLLALHEARHLLATTGEARSIIFPILKPTTLPMDAAWTWTHVTYRRRPNEVRERRGQSSTSPPSSPSSPPSGRQDTEGSIASVSEPAHAIMGRPSSPVPARVAIDKEGP</sequence>